<reference evidence="2" key="1">
    <citation type="submission" date="2012-06" db="EMBL/GenBank/DDBJ databases">
        <title>Genome analysis of multiple Granulibacter bethesdensis isolates demonstrates substantial genome diversity.</title>
        <authorList>
            <person name="Greenberg D.E."/>
            <person name="Porcella S.F."/>
            <person name="Zarember K."/>
            <person name="Zelazny A.M."/>
            <person name="Bruno D."/>
            <person name="Martens C."/>
            <person name="Barbian K.D."/>
            <person name="Jaske E."/>
            <person name="Holland S.M."/>
        </authorList>
    </citation>
    <scope>NUCLEOTIDE SEQUENCE [LARGE SCALE GENOMIC DNA]</scope>
    <source>
        <strain evidence="2">CGDNIH3</strain>
    </source>
</reference>
<evidence type="ECO:0000313" key="2">
    <source>
        <dbReference type="Proteomes" id="UP000019438"/>
    </source>
</evidence>
<gene>
    <name evidence="1" type="ORF">GbCGDNIH3_7261</name>
</gene>
<evidence type="ECO:0000313" key="1">
    <source>
        <dbReference type="EMBL" id="AHJ63575.1"/>
    </source>
</evidence>
<dbReference type="AlphaFoldDB" id="A0AAN0REQ3"/>
<accession>A0AAN0REQ3</accession>
<dbReference type="KEGG" id="gbc:GbCGDNIH3_7261"/>
<proteinExistence type="predicted"/>
<sequence length="49" mass="5328">MIFSVSKTLPPFRPGRKRALADILPAPLPSGWLQIPGMNMPGTCRCYAA</sequence>
<dbReference type="EMBL" id="CP003181">
    <property type="protein sequence ID" value="AHJ63575.1"/>
    <property type="molecule type" value="Genomic_DNA"/>
</dbReference>
<name>A0AAN0REQ3_9PROT</name>
<protein>
    <submittedName>
        <fullName evidence="1">Uncharacterized protein</fullName>
    </submittedName>
</protein>
<organism evidence="1 2">
    <name type="scientific">Granulibacter bethesdensis</name>
    <dbReference type="NCBI Taxonomy" id="364410"/>
    <lineage>
        <taxon>Bacteria</taxon>
        <taxon>Pseudomonadati</taxon>
        <taxon>Pseudomonadota</taxon>
        <taxon>Alphaproteobacteria</taxon>
        <taxon>Acetobacterales</taxon>
        <taxon>Acetobacteraceae</taxon>
        <taxon>Granulibacter</taxon>
    </lineage>
</organism>
<dbReference type="Proteomes" id="UP000019438">
    <property type="component" value="Chromosome"/>
</dbReference>